<dbReference type="EMBL" id="JANPWB010000008">
    <property type="protein sequence ID" value="KAJ1166698.1"/>
    <property type="molecule type" value="Genomic_DNA"/>
</dbReference>
<name>A0AAV7SRJ5_PLEWA</name>
<dbReference type="Proteomes" id="UP001066276">
    <property type="component" value="Chromosome 4_2"/>
</dbReference>
<organism evidence="1 2">
    <name type="scientific">Pleurodeles waltl</name>
    <name type="common">Iberian ribbed newt</name>
    <dbReference type="NCBI Taxonomy" id="8319"/>
    <lineage>
        <taxon>Eukaryota</taxon>
        <taxon>Metazoa</taxon>
        <taxon>Chordata</taxon>
        <taxon>Craniata</taxon>
        <taxon>Vertebrata</taxon>
        <taxon>Euteleostomi</taxon>
        <taxon>Amphibia</taxon>
        <taxon>Batrachia</taxon>
        <taxon>Caudata</taxon>
        <taxon>Salamandroidea</taxon>
        <taxon>Salamandridae</taxon>
        <taxon>Pleurodelinae</taxon>
        <taxon>Pleurodeles</taxon>
    </lineage>
</organism>
<keyword evidence="2" id="KW-1185">Reference proteome</keyword>
<proteinExistence type="predicted"/>
<dbReference type="AlphaFoldDB" id="A0AAV7SRJ5"/>
<sequence>MPAERQVGKAGLVAEDGHEADRTFAGRALRPAKAIRGGVGFRRGPVAVRSGAGAVACPCRYPVEGTSGPPG</sequence>
<evidence type="ECO:0000313" key="2">
    <source>
        <dbReference type="Proteomes" id="UP001066276"/>
    </source>
</evidence>
<reference evidence="1" key="1">
    <citation type="journal article" date="2022" name="bioRxiv">
        <title>Sequencing and chromosome-scale assembly of the giantPleurodeles waltlgenome.</title>
        <authorList>
            <person name="Brown T."/>
            <person name="Elewa A."/>
            <person name="Iarovenko S."/>
            <person name="Subramanian E."/>
            <person name="Araus A.J."/>
            <person name="Petzold A."/>
            <person name="Susuki M."/>
            <person name="Suzuki K.-i.T."/>
            <person name="Hayashi T."/>
            <person name="Toyoda A."/>
            <person name="Oliveira C."/>
            <person name="Osipova E."/>
            <person name="Leigh N.D."/>
            <person name="Simon A."/>
            <person name="Yun M.H."/>
        </authorList>
    </citation>
    <scope>NUCLEOTIDE SEQUENCE</scope>
    <source>
        <strain evidence="1">20211129_DDA</strain>
        <tissue evidence="1">Liver</tissue>
    </source>
</reference>
<comment type="caution">
    <text evidence="1">The sequence shown here is derived from an EMBL/GenBank/DDBJ whole genome shotgun (WGS) entry which is preliminary data.</text>
</comment>
<accession>A0AAV7SRJ5</accession>
<protein>
    <submittedName>
        <fullName evidence="1">Uncharacterized protein</fullName>
    </submittedName>
</protein>
<evidence type="ECO:0000313" key="1">
    <source>
        <dbReference type="EMBL" id="KAJ1166698.1"/>
    </source>
</evidence>
<gene>
    <name evidence="1" type="ORF">NDU88_007095</name>
</gene>